<keyword evidence="2" id="KW-1185">Reference proteome</keyword>
<name>A0AC61S6Q6_9BACT</name>
<dbReference type="EMBL" id="SSTG01000034">
    <property type="protein sequence ID" value="THG53573.1"/>
    <property type="molecule type" value="Genomic_DNA"/>
</dbReference>
<dbReference type="Proteomes" id="UP000305401">
    <property type="component" value="Unassembled WGS sequence"/>
</dbReference>
<protein>
    <submittedName>
        <fullName evidence="1">Acyltransferase</fullName>
    </submittedName>
</protein>
<evidence type="ECO:0000313" key="2">
    <source>
        <dbReference type="Proteomes" id="UP000305401"/>
    </source>
</evidence>
<keyword evidence="1" id="KW-0012">Acyltransferase</keyword>
<keyword evidence="1" id="KW-0808">Transferase</keyword>
<gene>
    <name evidence="1" type="ORF">E5990_04310</name>
</gene>
<accession>A0AC61S6Q6</accession>
<sequence>MASSNSCQNKIIWLSIIQGWAILLVIIGHVNGFNYHVEGELYPFSLAVHKFCYSFHMPLFMFVSGGLLYLTRISREWGTLRLYKDKVRRLMIPFVFFTTIAFLIKIPFAGVSKSGLDMSVAGFLNAFFDPSSGPLKEMWFVGTLMWLMLLYPVYKTALKYPVMELVLLGVSIVPFISGVGFNIKGWFSLSGIADYGFYFLSGILFFKYNCLKIFEIKLWPVVIVTLLYVAAFVCIDSERFNVVTAVLGILMSFGWGVRVVKVFPKLFGSFRDHSFQIFLVGIFPQMFLELLVWKRIHSEAFLVPFYFISVVAALAVGVLVSKIGSKISFPFLRWCLGLK</sequence>
<evidence type="ECO:0000313" key="1">
    <source>
        <dbReference type="EMBL" id="THG53573.1"/>
    </source>
</evidence>
<reference evidence="1" key="1">
    <citation type="submission" date="2019-04" db="EMBL/GenBank/DDBJ databases">
        <title>Microbes associate with the intestines of laboratory mice.</title>
        <authorList>
            <person name="Navarre W."/>
            <person name="Wong E."/>
            <person name="Huang K.C."/>
            <person name="Tropini C."/>
            <person name="Ng K."/>
            <person name="Yu B."/>
        </authorList>
    </citation>
    <scope>NUCLEOTIDE SEQUENCE</scope>
    <source>
        <strain evidence="1">NM86_A22</strain>
    </source>
</reference>
<proteinExistence type="predicted"/>
<comment type="caution">
    <text evidence="1">The sequence shown here is derived from an EMBL/GenBank/DDBJ whole genome shotgun (WGS) entry which is preliminary data.</text>
</comment>
<organism evidence="1 2">
    <name type="scientific">Muribaculum caecicola</name>
    <dbReference type="NCBI Taxonomy" id="3038144"/>
    <lineage>
        <taxon>Bacteria</taxon>
        <taxon>Pseudomonadati</taxon>
        <taxon>Bacteroidota</taxon>
        <taxon>Bacteroidia</taxon>
        <taxon>Bacteroidales</taxon>
        <taxon>Muribaculaceae</taxon>
        <taxon>Muribaculum</taxon>
    </lineage>
</organism>